<dbReference type="Proteomes" id="UP000887579">
    <property type="component" value="Unplaced"/>
</dbReference>
<protein>
    <submittedName>
        <fullName evidence="2">Uncharacterized protein</fullName>
    </submittedName>
</protein>
<dbReference type="WBParaSite" id="ES5_v2.g18767.t1">
    <property type="protein sequence ID" value="ES5_v2.g18767.t1"/>
    <property type="gene ID" value="ES5_v2.g18767"/>
</dbReference>
<proteinExistence type="predicted"/>
<evidence type="ECO:0000313" key="2">
    <source>
        <dbReference type="WBParaSite" id="ES5_v2.g18767.t1"/>
    </source>
</evidence>
<accession>A0AC34FND4</accession>
<reference evidence="2" key="1">
    <citation type="submission" date="2022-11" db="UniProtKB">
        <authorList>
            <consortium name="WormBaseParasite"/>
        </authorList>
    </citation>
    <scope>IDENTIFICATION</scope>
</reference>
<organism evidence="1 2">
    <name type="scientific">Panagrolaimus sp. ES5</name>
    <dbReference type="NCBI Taxonomy" id="591445"/>
    <lineage>
        <taxon>Eukaryota</taxon>
        <taxon>Metazoa</taxon>
        <taxon>Ecdysozoa</taxon>
        <taxon>Nematoda</taxon>
        <taxon>Chromadorea</taxon>
        <taxon>Rhabditida</taxon>
        <taxon>Tylenchina</taxon>
        <taxon>Panagrolaimomorpha</taxon>
        <taxon>Panagrolaimoidea</taxon>
        <taxon>Panagrolaimidae</taxon>
        <taxon>Panagrolaimus</taxon>
    </lineage>
</organism>
<name>A0AC34FND4_9BILA</name>
<evidence type="ECO:0000313" key="1">
    <source>
        <dbReference type="Proteomes" id="UP000887579"/>
    </source>
</evidence>
<sequence length="149" mass="16608">MNKNGAVASYLIIGFLFVTTNAFVLPNKIPKELAQADNAATTIQNANGTALLNENVTTPMVKAVESLKRTINESEVKIVEDELSFESSSSFSDEDSFEAIEEDDDEIEILPGFELTEDFFKDVDEDLESEIDPDFLLVFVMDEPTMKKK</sequence>